<keyword evidence="2" id="KW-1185">Reference proteome</keyword>
<evidence type="ECO:0000313" key="2">
    <source>
        <dbReference type="Proteomes" id="UP000886501"/>
    </source>
</evidence>
<organism evidence="1 2">
    <name type="scientific">Thelephora ganbajun</name>
    <name type="common">Ganba fungus</name>
    <dbReference type="NCBI Taxonomy" id="370292"/>
    <lineage>
        <taxon>Eukaryota</taxon>
        <taxon>Fungi</taxon>
        <taxon>Dikarya</taxon>
        <taxon>Basidiomycota</taxon>
        <taxon>Agaricomycotina</taxon>
        <taxon>Agaricomycetes</taxon>
        <taxon>Thelephorales</taxon>
        <taxon>Thelephoraceae</taxon>
        <taxon>Thelephora</taxon>
    </lineage>
</organism>
<gene>
    <name evidence="1" type="ORF">BDM02DRAFT_2349660</name>
</gene>
<reference evidence="1" key="2">
    <citation type="journal article" date="2020" name="Nat. Commun.">
        <title>Large-scale genome sequencing of mycorrhizal fungi provides insights into the early evolution of symbiotic traits.</title>
        <authorList>
            <person name="Miyauchi S."/>
            <person name="Kiss E."/>
            <person name="Kuo A."/>
            <person name="Drula E."/>
            <person name="Kohler A."/>
            <person name="Sanchez-Garcia M."/>
            <person name="Morin E."/>
            <person name="Andreopoulos B."/>
            <person name="Barry K.W."/>
            <person name="Bonito G."/>
            <person name="Buee M."/>
            <person name="Carver A."/>
            <person name="Chen C."/>
            <person name="Cichocki N."/>
            <person name="Clum A."/>
            <person name="Culley D."/>
            <person name="Crous P.W."/>
            <person name="Fauchery L."/>
            <person name="Girlanda M."/>
            <person name="Hayes R.D."/>
            <person name="Keri Z."/>
            <person name="LaButti K."/>
            <person name="Lipzen A."/>
            <person name="Lombard V."/>
            <person name="Magnuson J."/>
            <person name="Maillard F."/>
            <person name="Murat C."/>
            <person name="Nolan M."/>
            <person name="Ohm R.A."/>
            <person name="Pangilinan J."/>
            <person name="Pereira M.F."/>
            <person name="Perotto S."/>
            <person name="Peter M."/>
            <person name="Pfister S."/>
            <person name="Riley R."/>
            <person name="Sitrit Y."/>
            <person name="Stielow J.B."/>
            <person name="Szollosi G."/>
            <person name="Zifcakova L."/>
            <person name="Stursova M."/>
            <person name="Spatafora J.W."/>
            <person name="Tedersoo L."/>
            <person name="Vaario L.M."/>
            <person name="Yamada A."/>
            <person name="Yan M."/>
            <person name="Wang P."/>
            <person name="Xu J."/>
            <person name="Bruns T."/>
            <person name="Baldrian P."/>
            <person name="Vilgalys R."/>
            <person name="Dunand C."/>
            <person name="Henrissat B."/>
            <person name="Grigoriev I.V."/>
            <person name="Hibbett D."/>
            <person name="Nagy L.G."/>
            <person name="Martin F.M."/>
        </authorList>
    </citation>
    <scope>NUCLEOTIDE SEQUENCE</scope>
    <source>
        <strain evidence="1">P2</strain>
    </source>
</reference>
<reference evidence="1" key="1">
    <citation type="submission" date="2019-10" db="EMBL/GenBank/DDBJ databases">
        <authorList>
            <consortium name="DOE Joint Genome Institute"/>
            <person name="Kuo A."/>
            <person name="Miyauchi S."/>
            <person name="Kiss E."/>
            <person name="Drula E."/>
            <person name="Kohler A."/>
            <person name="Sanchez-Garcia M."/>
            <person name="Andreopoulos B."/>
            <person name="Barry K.W."/>
            <person name="Bonito G."/>
            <person name="Buee M."/>
            <person name="Carver A."/>
            <person name="Chen C."/>
            <person name="Cichocki N."/>
            <person name="Clum A."/>
            <person name="Culley D."/>
            <person name="Crous P.W."/>
            <person name="Fauchery L."/>
            <person name="Girlanda M."/>
            <person name="Hayes R."/>
            <person name="Keri Z."/>
            <person name="Labutti K."/>
            <person name="Lipzen A."/>
            <person name="Lombard V."/>
            <person name="Magnuson J."/>
            <person name="Maillard F."/>
            <person name="Morin E."/>
            <person name="Murat C."/>
            <person name="Nolan M."/>
            <person name="Ohm R."/>
            <person name="Pangilinan J."/>
            <person name="Pereira M."/>
            <person name="Perotto S."/>
            <person name="Peter M."/>
            <person name="Riley R."/>
            <person name="Sitrit Y."/>
            <person name="Stielow B."/>
            <person name="Szollosi G."/>
            <person name="Zifcakova L."/>
            <person name="Stursova M."/>
            <person name="Spatafora J.W."/>
            <person name="Tedersoo L."/>
            <person name="Vaario L.-M."/>
            <person name="Yamada A."/>
            <person name="Yan M."/>
            <person name="Wang P."/>
            <person name="Xu J."/>
            <person name="Bruns T."/>
            <person name="Baldrian P."/>
            <person name="Vilgalys R."/>
            <person name="Henrissat B."/>
            <person name="Grigoriev I.V."/>
            <person name="Hibbett D."/>
            <person name="Nagy L.G."/>
            <person name="Martin F.M."/>
        </authorList>
    </citation>
    <scope>NUCLEOTIDE SEQUENCE</scope>
    <source>
        <strain evidence="1">P2</strain>
    </source>
</reference>
<dbReference type="EMBL" id="MU118019">
    <property type="protein sequence ID" value="KAF9648096.1"/>
    <property type="molecule type" value="Genomic_DNA"/>
</dbReference>
<sequence length="96" mass="10822">MSAVWITPRVGWIPSWAIFVISQACRDTYEPLRLGNLEPIHNPVEPIVVVVQHLQSPGERAGQERRSELLKGFCNLPISQDRCSILQICLQSNSNI</sequence>
<name>A0ACB6ZEN9_THEGA</name>
<dbReference type="Proteomes" id="UP000886501">
    <property type="component" value="Unassembled WGS sequence"/>
</dbReference>
<evidence type="ECO:0000313" key="1">
    <source>
        <dbReference type="EMBL" id="KAF9648096.1"/>
    </source>
</evidence>
<comment type="caution">
    <text evidence="1">The sequence shown here is derived from an EMBL/GenBank/DDBJ whole genome shotgun (WGS) entry which is preliminary data.</text>
</comment>
<protein>
    <submittedName>
        <fullName evidence="1">Uncharacterized protein</fullName>
    </submittedName>
</protein>
<proteinExistence type="predicted"/>
<accession>A0ACB6ZEN9</accession>